<comment type="caution">
    <text evidence="1">The sequence shown here is derived from an EMBL/GenBank/DDBJ whole genome shotgun (WGS) entry which is preliminary data.</text>
</comment>
<dbReference type="STRING" id="252740.A0A423V9Q9"/>
<dbReference type="Proteomes" id="UP000284375">
    <property type="component" value="Unassembled WGS sequence"/>
</dbReference>
<proteinExistence type="predicted"/>
<name>A0A423V9Q9_CYTCH</name>
<accession>A0A423V9Q9</accession>
<gene>
    <name evidence="1" type="ORF">VSDG_09628</name>
</gene>
<organism evidence="1 2">
    <name type="scientific">Cytospora chrysosperma</name>
    <name type="common">Cytospora canker fungus</name>
    <name type="synonym">Sphaeria chrysosperma</name>
    <dbReference type="NCBI Taxonomy" id="252740"/>
    <lineage>
        <taxon>Eukaryota</taxon>
        <taxon>Fungi</taxon>
        <taxon>Dikarya</taxon>
        <taxon>Ascomycota</taxon>
        <taxon>Pezizomycotina</taxon>
        <taxon>Sordariomycetes</taxon>
        <taxon>Sordariomycetidae</taxon>
        <taxon>Diaporthales</taxon>
        <taxon>Cytosporaceae</taxon>
        <taxon>Cytospora</taxon>
    </lineage>
</organism>
<evidence type="ECO:0000313" key="1">
    <source>
        <dbReference type="EMBL" id="ROV87599.1"/>
    </source>
</evidence>
<evidence type="ECO:0000313" key="2">
    <source>
        <dbReference type="Proteomes" id="UP000284375"/>
    </source>
</evidence>
<reference evidence="1 2" key="1">
    <citation type="submission" date="2015-09" db="EMBL/GenBank/DDBJ databases">
        <title>Host preference determinants of Valsa canker pathogens revealed by comparative genomics.</title>
        <authorList>
            <person name="Yin Z."/>
            <person name="Huang L."/>
        </authorList>
    </citation>
    <scope>NUCLEOTIDE SEQUENCE [LARGE SCALE GENOMIC DNA]</scope>
    <source>
        <strain evidence="1 2">YSFL</strain>
    </source>
</reference>
<keyword evidence="2" id="KW-1185">Reference proteome</keyword>
<dbReference type="EMBL" id="LJZO01000079">
    <property type="protein sequence ID" value="ROV87599.1"/>
    <property type="molecule type" value="Genomic_DNA"/>
</dbReference>
<sequence length="200" mass="21267">MASTASAVSLNDLQPLASGILPTDCAAAYNATILGCTTADFASGSYCSRACRVGVEIIEGLVYSVCDDVDASRNSVLGFAQRGVLLYHACQGNDVTLPQTTSTTAAPYTTTIPIVLTTSHSYHQLDHTILNPLDDVHVLTDHITGSDSVIEHIIEHVVIDWDIPEVHDGIDINISGLYFSAHLFGNGVDPWAAGKRNLSI</sequence>
<dbReference type="OrthoDB" id="5427833at2759"/>
<protein>
    <submittedName>
        <fullName evidence="1">Uncharacterized protein</fullName>
    </submittedName>
</protein>
<dbReference type="AlphaFoldDB" id="A0A423V9Q9"/>